<dbReference type="GO" id="GO:0005546">
    <property type="term" value="F:phosphatidylinositol-4,5-bisphosphate binding"/>
    <property type="evidence" value="ECO:0007669"/>
    <property type="project" value="TreeGrafter"/>
</dbReference>
<proteinExistence type="predicted"/>
<organism evidence="1 2">
    <name type="scientific">Sitophilus oryzae</name>
    <name type="common">Rice weevil</name>
    <name type="synonym">Curculio oryzae</name>
    <dbReference type="NCBI Taxonomy" id="7048"/>
    <lineage>
        <taxon>Eukaryota</taxon>
        <taxon>Metazoa</taxon>
        <taxon>Ecdysozoa</taxon>
        <taxon>Arthropoda</taxon>
        <taxon>Hexapoda</taxon>
        <taxon>Insecta</taxon>
        <taxon>Pterygota</taxon>
        <taxon>Neoptera</taxon>
        <taxon>Endopterygota</taxon>
        <taxon>Coleoptera</taxon>
        <taxon>Polyphaga</taxon>
        <taxon>Cucujiformia</taxon>
        <taxon>Curculionidae</taxon>
        <taxon>Dryophthorinae</taxon>
        <taxon>Sitophilus</taxon>
    </lineage>
</organism>
<gene>
    <name evidence="2" type="primary">LOC115888905</name>
</gene>
<dbReference type="PANTHER" id="PTHR11977:SF45">
    <property type="entry name" value="SUPERVILLIN"/>
    <property type="match status" value="1"/>
</dbReference>
<dbReference type="RefSeq" id="XP_030764646.1">
    <property type="nucleotide sequence ID" value="XM_030908786.1"/>
</dbReference>
<dbReference type="GO" id="GO:0051015">
    <property type="term" value="F:actin filament binding"/>
    <property type="evidence" value="ECO:0007669"/>
    <property type="project" value="InterPro"/>
</dbReference>
<dbReference type="GO" id="GO:0051014">
    <property type="term" value="P:actin filament severing"/>
    <property type="evidence" value="ECO:0007669"/>
    <property type="project" value="TreeGrafter"/>
</dbReference>
<name>A0A6J2YMZ4_SITOR</name>
<sequence length="383" mass="45524">MSILNVQDLILSKYEEPRFYVNFNTVLRPTVAVRNEFEHKINKTNHVLCWRIQENTLEKIDKKNVGFLFDSEAYIVHWLFDLKIDQSITEEMLVYYWRGQHAVKGYSPLPSDIEEQYPVERLFQWSEPALFFHGFEKLIVFNGKETDFDLNIPHLFLLRGEVTKETHLFEVPCIKASLRSRGTFLLVIPQEKIFFYWHGAKTLNDYKTNIKIHKPHVHLQLWQPQWEFFSIHEIEENNEPDIFLETVKGNYQDFYHIKTNTDFSPKLFYLNTITGSFLATEVEYPLRKIGGLAPFPFLQNHLYSASEPALFLLDNNTEIWIWEGKTGSNSDNTFKDQLKLAKDLQLKYCEEKRKITNENIKIFYTKAGQETLEFRNIFPVWEK</sequence>
<dbReference type="GeneID" id="115888905"/>
<dbReference type="GO" id="GO:0015629">
    <property type="term" value="C:actin cytoskeleton"/>
    <property type="evidence" value="ECO:0007669"/>
    <property type="project" value="TreeGrafter"/>
</dbReference>
<evidence type="ECO:0000313" key="1">
    <source>
        <dbReference type="Proteomes" id="UP000504635"/>
    </source>
</evidence>
<dbReference type="KEGG" id="soy:115888905"/>
<dbReference type="GO" id="GO:0005737">
    <property type="term" value="C:cytoplasm"/>
    <property type="evidence" value="ECO:0007669"/>
    <property type="project" value="TreeGrafter"/>
</dbReference>
<evidence type="ECO:0000313" key="2">
    <source>
        <dbReference type="RefSeq" id="XP_030764646.1"/>
    </source>
</evidence>
<reference evidence="2" key="1">
    <citation type="submission" date="2025-08" db="UniProtKB">
        <authorList>
            <consortium name="RefSeq"/>
        </authorList>
    </citation>
    <scope>IDENTIFICATION</scope>
    <source>
        <tissue evidence="2">Gonads</tissue>
    </source>
</reference>
<dbReference type="GO" id="GO:0051016">
    <property type="term" value="P:barbed-end actin filament capping"/>
    <property type="evidence" value="ECO:0007669"/>
    <property type="project" value="TreeGrafter"/>
</dbReference>
<dbReference type="GO" id="GO:0008154">
    <property type="term" value="P:actin polymerization or depolymerization"/>
    <property type="evidence" value="ECO:0007669"/>
    <property type="project" value="TreeGrafter"/>
</dbReference>
<dbReference type="PANTHER" id="PTHR11977">
    <property type="entry name" value="VILLIN"/>
    <property type="match status" value="1"/>
</dbReference>
<dbReference type="InterPro" id="IPR007122">
    <property type="entry name" value="Villin/Gelsolin"/>
</dbReference>
<dbReference type="SUPFAM" id="SSF55753">
    <property type="entry name" value="Actin depolymerizing proteins"/>
    <property type="match status" value="3"/>
</dbReference>
<dbReference type="InParanoid" id="A0A6J2YMZ4"/>
<dbReference type="OrthoDB" id="28894at2759"/>
<keyword evidence="1" id="KW-1185">Reference proteome</keyword>
<dbReference type="InterPro" id="IPR029006">
    <property type="entry name" value="ADF-H/Gelsolin-like_dom_sf"/>
</dbReference>
<dbReference type="AlphaFoldDB" id="A0A6J2YMZ4"/>
<accession>A0A6J2YMZ4</accession>
<dbReference type="Gene3D" id="3.40.20.10">
    <property type="entry name" value="Severin"/>
    <property type="match status" value="3"/>
</dbReference>
<dbReference type="Proteomes" id="UP000504635">
    <property type="component" value="Unplaced"/>
</dbReference>
<protein>
    <submittedName>
        <fullName evidence="2">Supervillin-like</fullName>
    </submittedName>
</protein>